<organism evidence="1">
    <name type="scientific">Lepeophtheirus salmonis</name>
    <name type="common">Salmon louse</name>
    <name type="synonym">Caligus salmonis</name>
    <dbReference type="NCBI Taxonomy" id="72036"/>
    <lineage>
        <taxon>Eukaryota</taxon>
        <taxon>Metazoa</taxon>
        <taxon>Ecdysozoa</taxon>
        <taxon>Arthropoda</taxon>
        <taxon>Crustacea</taxon>
        <taxon>Multicrustacea</taxon>
        <taxon>Hexanauplia</taxon>
        <taxon>Copepoda</taxon>
        <taxon>Siphonostomatoida</taxon>
        <taxon>Caligidae</taxon>
        <taxon>Lepeophtheirus</taxon>
    </lineage>
</organism>
<accession>A0A0K2TAJ9</accession>
<dbReference type="EMBL" id="HACA01005753">
    <property type="protein sequence ID" value="CDW23114.1"/>
    <property type="molecule type" value="Transcribed_RNA"/>
</dbReference>
<sequence>MSENISSTSNVDIRPFHPDLKLRYVDEEEQEMARMFCKMGCNCKLGPQESCEKRAPCSNWFSPQEVTFRRDQSFEMATISKGYLEMYILGHFSSMNEKDEKSKLYIKGKHVCQITFSFLIKIWKSTLGRLRTHYLEKGLTLRIHKSIGNLSSNPYNRSIHERREGIKIFLENLMKEHGVSIRGSLTSHSDFKAVRFPSHWSKYIIYQKYAQSCQDSGYQRYCSKIHL</sequence>
<dbReference type="OrthoDB" id="6779410at2759"/>
<reference evidence="1" key="1">
    <citation type="submission" date="2014-05" db="EMBL/GenBank/DDBJ databases">
        <authorList>
            <person name="Chronopoulou M."/>
        </authorList>
    </citation>
    <scope>NUCLEOTIDE SEQUENCE</scope>
    <source>
        <tissue evidence="1">Whole organism</tissue>
    </source>
</reference>
<evidence type="ECO:0000313" key="1">
    <source>
        <dbReference type="EMBL" id="CDW23114.1"/>
    </source>
</evidence>
<proteinExistence type="predicted"/>
<name>A0A0K2TAJ9_LEPSM</name>
<protein>
    <submittedName>
        <fullName evidence="1">Putative LOC101863340 [Aplysia californica]</fullName>
    </submittedName>
</protein>
<dbReference type="AlphaFoldDB" id="A0A0K2TAJ9"/>